<gene>
    <name evidence="1" type="ORF">SAMN05216215_10751</name>
</gene>
<organism evidence="1 2">
    <name type="scientific">Saccharopolyspora shandongensis</name>
    <dbReference type="NCBI Taxonomy" id="418495"/>
    <lineage>
        <taxon>Bacteria</taxon>
        <taxon>Bacillati</taxon>
        <taxon>Actinomycetota</taxon>
        <taxon>Actinomycetes</taxon>
        <taxon>Pseudonocardiales</taxon>
        <taxon>Pseudonocardiaceae</taxon>
        <taxon>Saccharopolyspora</taxon>
    </lineage>
</organism>
<reference evidence="2" key="1">
    <citation type="submission" date="2016-10" db="EMBL/GenBank/DDBJ databases">
        <authorList>
            <person name="Varghese N."/>
            <person name="Submissions S."/>
        </authorList>
    </citation>
    <scope>NUCLEOTIDE SEQUENCE [LARGE SCALE GENOMIC DNA]</scope>
    <source>
        <strain evidence="2">CGMCC 4.3530</strain>
    </source>
</reference>
<feature type="non-terminal residue" evidence="1">
    <location>
        <position position="1"/>
    </location>
</feature>
<dbReference type="RefSeq" id="WP_218157689.1">
    <property type="nucleotide sequence ID" value="NZ_FNOK01000075.1"/>
</dbReference>
<protein>
    <submittedName>
        <fullName evidence="1">DNA-damage-inducible protein D</fullName>
    </submittedName>
</protein>
<evidence type="ECO:0000313" key="1">
    <source>
        <dbReference type="EMBL" id="SDZ44886.1"/>
    </source>
</evidence>
<sequence length="154" mass="16637">AYLVAMNGDPNKPQVAAAQSYFAERTRQAETTETSLASLPEWVQQQMATLVQVGRLEVEQQRQAGQLREVSARVEALEGAHDWFSALGYAKLHDLPTAQGYLRRVGIAAGRVLRETGSAPGKTQHPAYGTVNTYPAWALERAFAGIAVAAGRTA</sequence>
<proteinExistence type="predicted"/>
<evidence type="ECO:0000313" key="2">
    <source>
        <dbReference type="Proteomes" id="UP000199529"/>
    </source>
</evidence>
<dbReference type="EMBL" id="FNOK01000075">
    <property type="protein sequence ID" value="SDZ44886.1"/>
    <property type="molecule type" value="Genomic_DNA"/>
</dbReference>
<accession>A0A1H3T3N6</accession>
<name>A0A1H3T3N6_9PSEU</name>
<dbReference type="AlphaFoldDB" id="A0A1H3T3N6"/>
<dbReference type="Proteomes" id="UP000199529">
    <property type="component" value="Unassembled WGS sequence"/>
</dbReference>
<keyword evidence="2" id="KW-1185">Reference proteome</keyword>